<protein>
    <submittedName>
        <fullName evidence="2">Uncharacterized protein</fullName>
    </submittedName>
</protein>
<dbReference type="InParanoid" id="A0A6L2PHK4"/>
<feature type="region of interest" description="Disordered" evidence="1">
    <location>
        <begin position="52"/>
        <end position="92"/>
    </location>
</feature>
<accession>A0A6L2PHK4</accession>
<dbReference type="AlphaFoldDB" id="A0A6L2PHK4"/>
<name>A0A6L2PHK4_COPFO</name>
<dbReference type="EMBL" id="BLKM01011093">
    <property type="protein sequence ID" value="GFG32051.1"/>
    <property type="molecule type" value="Genomic_DNA"/>
</dbReference>
<evidence type="ECO:0000313" key="2">
    <source>
        <dbReference type="EMBL" id="GFG32051.1"/>
    </source>
</evidence>
<sequence length="133" mass="13218">LLKFECTVSLGSTDDYTPSPKSTPAALPAFSQRFSSASGGVTGHGTMSLSGFTSSGMSHRASSYSPTPAPAHTPSLGYLSNSPSADSSAGSTALWGNYDTGASLQQYGVVASGNSAASRGRTPSMSAAASLTA</sequence>
<feature type="region of interest" description="Disordered" evidence="1">
    <location>
        <begin position="112"/>
        <end position="133"/>
    </location>
</feature>
<reference evidence="3" key="1">
    <citation type="submission" date="2020-01" db="EMBL/GenBank/DDBJ databases">
        <title>Draft genome sequence of the Termite Coptotermes fromosanus.</title>
        <authorList>
            <person name="Itakura S."/>
            <person name="Yosikawa Y."/>
            <person name="Umezawa K."/>
        </authorList>
    </citation>
    <scope>NUCLEOTIDE SEQUENCE [LARGE SCALE GENOMIC DNA]</scope>
</reference>
<evidence type="ECO:0000256" key="1">
    <source>
        <dbReference type="SAM" id="MobiDB-lite"/>
    </source>
</evidence>
<feature type="non-terminal residue" evidence="2">
    <location>
        <position position="1"/>
    </location>
</feature>
<dbReference type="Proteomes" id="UP000502823">
    <property type="component" value="Unassembled WGS sequence"/>
</dbReference>
<feature type="compositionally biased region" description="Polar residues" evidence="1">
    <location>
        <begin position="52"/>
        <end position="66"/>
    </location>
</feature>
<proteinExistence type="predicted"/>
<feature type="non-terminal residue" evidence="2">
    <location>
        <position position="133"/>
    </location>
</feature>
<feature type="compositionally biased region" description="Low complexity" evidence="1">
    <location>
        <begin position="80"/>
        <end position="92"/>
    </location>
</feature>
<dbReference type="OrthoDB" id="10606879at2759"/>
<keyword evidence="3" id="KW-1185">Reference proteome</keyword>
<gene>
    <name evidence="2" type="ORF">Cfor_08550</name>
</gene>
<evidence type="ECO:0000313" key="3">
    <source>
        <dbReference type="Proteomes" id="UP000502823"/>
    </source>
</evidence>
<comment type="caution">
    <text evidence="2">The sequence shown here is derived from an EMBL/GenBank/DDBJ whole genome shotgun (WGS) entry which is preliminary data.</text>
</comment>
<organism evidence="2 3">
    <name type="scientific">Coptotermes formosanus</name>
    <name type="common">Formosan subterranean termite</name>
    <dbReference type="NCBI Taxonomy" id="36987"/>
    <lineage>
        <taxon>Eukaryota</taxon>
        <taxon>Metazoa</taxon>
        <taxon>Ecdysozoa</taxon>
        <taxon>Arthropoda</taxon>
        <taxon>Hexapoda</taxon>
        <taxon>Insecta</taxon>
        <taxon>Pterygota</taxon>
        <taxon>Neoptera</taxon>
        <taxon>Polyneoptera</taxon>
        <taxon>Dictyoptera</taxon>
        <taxon>Blattodea</taxon>
        <taxon>Blattoidea</taxon>
        <taxon>Termitoidae</taxon>
        <taxon>Rhinotermitidae</taxon>
        <taxon>Coptotermes</taxon>
    </lineage>
</organism>